<dbReference type="AlphaFoldDB" id="A0AA88AUU7"/>
<accession>A0AA88AUU7</accession>
<sequence>MPSNLGKEMLPNLGVGVLVIRCVKGISRTRVQGHRTLELKSSPYRAVRCTIVPSAFLMSSFPWTLYCASSPRCSSSPEERDLLASVIVLASSVKPRTCSYGNLIQMLVVSVFVCRSMLGCSLVWTKVALKPWGYGQWLASLKDSKVWLAANLWCSFPLSIMYMGCSSTNRQPAWSLWPARFSGLAIWAFPPDVEAFGRVLGLFCGGSACCSRLSDMVAL</sequence>
<organism evidence="1 2">
    <name type="scientific">Ficus carica</name>
    <name type="common">Common fig</name>
    <dbReference type="NCBI Taxonomy" id="3494"/>
    <lineage>
        <taxon>Eukaryota</taxon>
        <taxon>Viridiplantae</taxon>
        <taxon>Streptophyta</taxon>
        <taxon>Embryophyta</taxon>
        <taxon>Tracheophyta</taxon>
        <taxon>Spermatophyta</taxon>
        <taxon>Magnoliopsida</taxon>
        <taxon>eudicotyledons</taxon>
        <taxon>Gunneridae</taxon>
        <taxon>Pentapetalae</taxon>
        <taxon>rosids</taxon>
        <taxon>fabids</taxon>
        <taxon>Rosales</taxon>
        <taxon>Moraceae</taxon>
        <taxon>Ficeae</taxon>
        <taxon>Ficus</taxon>
    </lineage>
</organism>
<evidence type="ECO:0000313" key="2">
    <source>
        <dbReference type="Proteomes" id="UP001187192"/>
    </source>
</evidence>
<proteinExistence type="predicted"/>
<protein>
    <submittedName>
        <fullName evidence="1">Uncharacterized protein</fullName>
    </submittedName>
</protein>
<name>A0AA88AUU7_FICCA</name>
<reference evidence="1" key="1">
    <citation type="submission" date="2023-07" db="EMBL/GenBank/DDBJ databases">
        <title>draft genome sequence of fig (Ficus carica).</title>
        <authorList>
            <person name="Takahashi T."/>
            <person name="Nishimura K."/>
        </authorList>
    </citation>
    <scope>NUCLEOTIDE SEQUENCE</scope>
</reference>
<keyword evidence="2" id="KW-1185">Reference proteome</keyword>
<dbReference type="EMBL" id="BTGU01000041">
    <property type="protein sequence ID" value="GMN52201.1"/>
    <property type="molecule type" value="Genomic_DNA"/>
</dbReference>
<dbReference type="Proteomes" id="UP001187192">
    <property type="component" value="Unassembled WGS sequence"/>
</dbReference>
<comment type="caution">
    <text evidence="1">The sequence shown here is derived from an EMBL/GenBank/DDBJ whole genome shotgun (WGS) entry which is preliminary data.</text>
</comment>
<gene>
    <name evidence="1" type="ORF">TIFTF001_021346</name>
</gene>
<evidence type="ECO:0000313" key="1">
    <source>
        <dbReference type="EMBL" id="GMN52201.1"/>
    </source>
</evidence>